<accession>A0A8E2DQU5</accession>
<protein>
    <submittedName>
        <fullName evidence="1">Uncharacterized protein</fullName>
    </submittedName>
</protein>
<sequence>MFDDVLSRIGPVTILRLQLLQPALPDILCVLRAFPLVDTLLVDAATCPDVDMEDEEEFKVLPDDVWPKKSLVKVRLLSLCAPVIHYLARYPPSQLEVLEIGFLDSGTFFPTCNLINGVCHSLKELNLLGLHKTYGFDRGEISILSNAVASCTSLRKLAFHNDLENLRPSVLSVVASILSHVSGQYLEEFVLYSQLRCGKEVDKMDVIATLLAENSGIVISCPSLSSDCALIASQAILDLWRSIERTWSPCDAKILSVPHWTPALR</sequence>
<keyword evidence="2" id="KW-1185">Reference proteome</keyword>
<proteinExistence type="predicted"/>
<evidence type="ECO:0000313" key="2">
    <source>
        <dbReference type="Proteomes" id="UP000250043"/>
    </source>
</evidence>
<dbReference type="AlphaFoldDB" id="A0A8E2DQU5"/>
<dbReference type="Proteomes" id="UP000250043">
    <property type="component" value="Unassembled WGS sequence"/>
</dbReference>
<evidence type="ECO:0000313" key="1">
    <source>
        <dbReference type="EMBL" id="OCH94036.1"/>
    </source>
</evidence>
<gene>
    <name evidence="1" type="ORF">OBBRIDRAFT_832197</name>
</gene>
<name>A0A8E2DQU5_9APHY</name>
<reference evidence="1 2" key="1">
    <citation type="submission" date="2016-07" db="EMBL/GenBank/DDBJ databases">
        <title>Draft genome of the white-rot fungus Obba rivulosa 3A-2.</title>
        <authorList>
            <consortium name="DOE Joint Genome Institute"/>
            <person name="Miettinen O."/>
            <person name="Riley R."/>
            <person name="Acob R."/>
            <person name="Barry K."/>
            <person name="Cullen D."/>
            <person name="De Vries R."/>
            <person name="Hainaut M."/>
            <person name="Hatakka A."/>
            <person name="Henrissat B."/>
            <person name="Hilden K."/>
            <person name="Kuo R."/>
            <person name="Labutti K."/>
            <person name="Lipzen A."/>
            <person name="Makela M.R."/>
            <person name="Sandor L."/>
            <person name="Spatafora J.W."/>
            <person name="Grigoriev I.V."/>
            <person name="Hibbett D.S."/>
        </authorList>
    </citation>
    <scope>NUCLEOTIDE SEQUENCE [LARGE SCALE GENOMIC DNA]</scope>
    <source>
        <strain evidence="1 2">3A-2</strain>
    </source>
</reference>
<dbReference type="EMBL" id="KV722348">
    <property type="protein sequence ID" value="OCH94036.1"/>
    <property type="molecule type" value="Genomic_DNA"/>
</dbReference>
<organism evidence="1 2">
    <name type="scientific">Obba rivulosa</name>
    <dbReference type="NCBI Taxonomy" id="1052685"/>
    <lineage>
        <taxon>Eukaryota</taxon>
        <taxon>Fungi</taxon>
        <taxon>Dikarya</taxon>
        <taxon>Basidiomycota</taxon>
        <taxon>Agaricomycotina</taxon>
        <taxon>Agaricomycetes</taxon>
        <taxon>Polyporales</taxon>
        <taxon>Gelatoporiaceae</taxon>
        <taxon>Obba</taxon>
    </lineage>
</organism>